<accession>A0AB40C2N1</accession>
<feature type="compositionally biased region" description="Basic residues" evidence="1">
    <location>
        <begin position="59"/>
        <end position="73"/>
    </location>
</feature>
<evidence type="ECO:0000313" key="3">
    <source>
        <dbReference type="RefSeq" id="XP_039134021.1"/>
    </source>
</evidence>
<feature type="compositionally biased region" description="Basic and acidic residues" evidence="1">
    <location>
        <begin position="16"/>
        <end position="29"/>
    </location>
</feature>
<feature type="compositionally biased region" description="Pro residues" evidence="1">
    <location>
        <begin position="1"/>
        <end position="11"/>
    </location>
</feature>
<feature type="compositionally biased region" description="Basic and acidic residues" evidence="1">
    <location>
        <begin position="379"/>
        <end position="429"/>
    </location>
</feature>
<sequence length="647" mass="72610">MSRCFPFPPPGYENKLGVHEELLGKEKLKEKKQKKDKKDKEKKEGKKDKKEKDKSKDKHKEKKSRKEKHKDKKKEKDRDKSKNRISDEGRIENQASVRNEEKLGGESWNAEEVKDSKYIEEFGRRIRDEGKGAANRMAETTGSIRKGSESIGSGSAISNSVHRIAEDDIKAADIDAIKRRKDSMGTGITAVGGSGQKGIENMQTWNASINLLQRRPEIMGLDAAVSSSVKRRIESTWTGSTNSGLFQDRIESINARNSISGSLEKKTEIRPAGPAVSYVQKRVDSKVAAVAITSSGRNRTQSMAGSMALEKERGTVNKMVQNFVCAEERNKNGAGKMVDLDAEKRIEVEERATGNKMLPNLIGAEDRKINGMGKQVESVMEKSSEAKDKAKDREPERHKEKIREEKRSKGKDKDKRKEKKKETEKMRVKVEHKHRDKLKDDGKKDLVDNFSCKPVVPCVDTVKNTVPDVTIKKRKDFEMNGTLHEYDVGPHKLLRPPSSSEFPIENGRTMELNHSVTTNSFIRHGASKSVSVKAERALDVMDRKANGIKEAVTSEAEMKPVSVVATTTNGKVSAKSSHPDVKFLPQVYSVPKMDELPEFDDPEWLFSDNTRPKPRPKPEVGEIPQVWAEALQIKSGDVLALPYVIPY</sequence>
<dbReference type="PANTHER" id="PTHR34660:SF3">
    <property type="entry name" value="RRM DOMAIN-CONTAINING PROTEIN"/>
    <property type="match status" value="1"/>
</dbReference>
<feature type="region of interest" description="Disordered" evidence="1">
    <location>
        <begin position="130"/>
        <end position="153"/>
    </location>
</feature>
<dbReference type="Proteomes" id="UP001515500">
    <property type="component" value="Chromosome 10"/>
</dbReference>
<organism evidence="2 3">
    <name type="scientific">Dioscorea cayennensis subsp. rotundata</name>
    <name type="common">White Guinea yam</name>
    <name type="synonym">Dioscorea rotundata</name>
    <dbReference type="NCBI Taxonomy" id="55577"/>
    <lineage>
        <taxon>Eukaryota</taxon>
        <taxon>Viridiplantae</taxon>
        <taxon>Streptophyta</taxon>
        <taxon>Embryophyta</taxon>
        <taxon>Tracheophyta</taxon>
        <taxon>Spermatophyta</taxon>
        <taxon>Magnoliopsida</taxon>
        <taxon>Liliopsida</taxon>
        <taxon>Dioscoreales</taxon>
        <taxon>Dioscoreaceae</taxon>
        <taxon>Dioscorea</taxon>
    </lineage>
</organism>
<feature type="compositionally biased region" description="Basic and acidic residues" evidence="1">
    <location>
        <begin position="74"/>
        <end position="91"/>
    </location>
</feature>
<feature type="region of interest" description="Disordered" evidence="1">
    <location>
        <begin position="373"/>
        <end position="440"/>
    </location>
</feature>
<dbReference type="RefSeq" id="XP_039134021.1">
    <property type="nucleotide sequence ID" value="XM_039278087.1"/>
</dbReference>
<feature type="compositionally biased region" description="Basic and acidic residues" evidence="1">
    <location>
        <begin position="36"/>
        <end position="58"/>
    </location>
</feature>
<feature type="region of interest" description="Disordered" evidence="1">
    <location>
        <begin position="1"/>
        <end position="108"/>
    </location>
</feature>
<dbReference type="PANTHER" id="PTHR34660">
    <property type="entry name" value="MYB-LIKE PROTEIN X"/>
    <property type="match status" value="1"/>
</dbReference>
<name>A0AB40C2N1_DIOCR</name>
<protein>
    <submittedName>
        <fullName evidence="3">Splicing regulatory glutamine/lysine-rich protein 1-like</fullName>
    </submittedName>
</protein>
<dbReference type="AlphaFoldDB" id="A0AB40C2N1"/>
<evidence type="ECO:0000256" key="1">
    <source>
        <dbReference type="SAM" id="MobiDB-lite"/>
    </source>
</evidence>
<dbReference type="GeneID" id="120270995"/>
<evidence type="ECO:0000313" key="2">
    <source>
        <dbReference type="Proteomes" id="UP001515500"/>
    </source>
</evidence>
<gene>
    <name evidence="3" type="primary">LOC120270995</name>
</gene>
<keyword evidence="2" id="KW-1185">Reference proteome</keyword>
<reference evidence="3" key="1">
    <citation type="submission" date="2025-08" db="UniProtKB">
        <authorList>
            <consortium name="RefSeq"/>
        </authorList>
    </citation>
    <scope>IDENTIFICATION</scope>
</reference>
<proteinExistence type="predicted"/>